<gene>
    <name evidence="20" type="ORF">C2E21_5027</name>
</gene>
<evidence type="ECO:0000256" key="15">
    <source>
        <dbReference type="ARBA" id="ARBA00054716"/>
    </source>
</evidence>
<evidence type="ECO:0000256" key="7">
    <source>
        <dbReference type="ARBA" id="ARBA00022490"/>
    </source>
</evidence>
<comment type="cofactor">
    <cofactor evidence="2">
        <name>Mg(2+)</name>
        <dbReference type="ChEBI" id="CHEBI:18420"/>
    </cofactor>
</comment>
<comment type="caution">
    <text evidence="20">The sequence shown here is derived from an EMBL/GenBank/DDBJ whole genome shotgun (WGS) entry which is preliminary data.</text>
</comment>
<dbReference type="SUPFAM" id="SSF52540">
    <property type="entry name" value="P-loop containing nucleoside triphosphate hydrolases"/>
    <property type="match status" value="1"/>
</dbReference>
<dbReference type="InterPro" id="IPR049393">
    <property type="entry name" value="eEFSec_III"/>
</dbReference>
<dbReference type="CDD" id="cd01889">
    <property type="entry name" value="SelB_euk"/>
    <property type="match status" value="1"/>
</dbReference>
<evidence type="ECO:0000256" key="8">
    <source>
        <dbReference type="ARBA" id="ARBA00022553"/>
    </source>
</evidence>
<dbReference type="InterPro" id="IPR050055">
    <property type="entry name" value="EF-Tu_GTPase"/>
</dbReference>
<sequence length="648" mass="68054">MSTAAAGPGDGQGSSGTAGLSPGTAPRTLNVNVGVLGHVDSGKTSLVAALSTTLSTAALDKHPQSKERGITLDLGFSSFTVPAPPHVAAAGYTHVQFTLVDCPGHASLIRTIIGGAQIIDMMVLVVDAGKGIQTQTAECIVIGEVAAADMVVALNKIDQFPEEKRERYARKAGKLVGSTLAATKFGGCPVVPVSARPGGGEGSAPAQPPVGVQQLVDTLLERVRLPPEDSSASSSGGSSSGTSSGRSGPAKGEPFLFYIDHCFAIKGQGTVMTGTVMRGGVRVGDTVELPELRQQKKIKSMQMFRQPVQACRRGDRLGICVTQLDSKLVERGLACTPGSMPTFEAAVAAVEKIRFFAGDVRSRSKMHVTVGHTTVMAELLFFGLPDGEGQPAAEALVSMQQRLVQLSLGGQQGAAGAVGAAASSSVQGLAFESSREYLYQDCLHGLEGRPPSDAAAPAAGEHPADQQAQQAQQDGEAEQAQQQQQQHYGPQWAYLRFGQPVTAAADSLVIGSKLDADLHTSSCRLAFYGRLCALVDPSDQQQLRRLLPVYKPKQREGVVERVEADGCTAVCRGMFQKETDLGLFTGMRVTAVPGGQEGRIEGGFGKSGKFKAYFPGGAPRPQPGAPPPRVLLRFKRFLFDADKRHMAQ</sequence>
<keyword evidence="11" id="KW-0648">Protein biosynthesis</keyword>
<dbReference type="Pfam" id="PF00009">
    <property type="entry name" value="GTP_EFTU"/>
    <property type="match status" value="1"/>
</dbReference>
<dbReference type="STRING" id="3076.A0A2P6TQ88"/>
<dbReference type="Pfam" id="PF21208">
    <property type="entry name" value="euk_SelB_III"/>
    <property type="match status" value="1"/>
</dbReference>
<feature type="compositionally biased region" description="Low complexity" evidence="18">
    <location>
        <begin position="451"/>
        <end position="485"/>
    </location>
</feature>
<dbReference type="AlphaFoldDB" id="A0A2P6TQ88"/>
<comment type="subcellular location">
    <subcellularLocation>
        <location evidence="4">Cytoplasm</location>
    </subcellularLocation>
    <subcellularLocation>
        <location evidence="3">Nucleus</location>
    </subcellularLocation>
</comment>
<accession>A0A2P6TQ88</accession>
<dbReference type="Proteomes" id="UP000239899">
    <property type="component" value="Unassembled WGS sequence"/>
</dbReference>
<feature type="region of interest" description="Disordered" evidence="18">
    <location>
        <begin position="449"/>
        <end position="485"/>
    </location>
</feature>
<dbReference type="SUPFAM" id="SSF50447">
    <property type="entry name" value="Translation proteins"/>
    <property type="match status" value="1"/>
</dbReference>
<evidence type="ECO:0000256" key="10">
    <source>
        <dbReference type="ARBA" id="ARBA00022801"/>
    </source>
</evidence>
<keyword evidence="13" id="KW-0539">Nucleus</keyword>
<keyword evidence="20" id="KW-0251">Elongation factor</keyword>
<dbReference type="GO" id="GO:0005737">
    <property type="term" value="C:cytoplasm"/>
    <property type="evidence" value="ECO:0007669"/>
    <property type="project" value="UniProtKB-SubCell"/>
</dbReference>
<feature type="region of interest" description="Disordered" evidence="18">
    <location>
        <begin position="226"/>
        <end position="248"/>
    </location>
</feature>
<keyword evidence="8" id="KW-0597">Phosphoprotein</keyword>
<dbReference type="GO" id="GO:0003746">
    <property type="term" value="F:translation elongation factor activity"/>
    <property type="evidence" value="ECO:0007669"/>
    <property type="project" value="UniProtKB-KW"/>
</dbReference>
<dbReference type="GO" id="GO:0003924">
    <property type="term" value="F:GTPase activity"/>
    <property type="evidence" value="ECO:0007669"/>
    <property type="project" value="InterPro"/>
</dbReference>
<feature type="region of interest" description="Disordered" evidence="18">
    <location>
        <begin position="1"/>
        <end position="24"/>
    </location>
</feature>
<feature type="domain" description="Tr-type G" evidence="19">
    <location>
        <begin position="28"/>
        <end position="228"/>
    </location>
</feature>
<dbReference type="PRINTS" id="PR00315">
    <property type="entry name" value="ELONGATNFCT"/>
</dbReference>
<evidence type="ECO:0000256" key="4">
    <source>
        <dbReference type="ARBA" id="ARBA00004496"/>
    </source>
</evidence>
<dbReference type="GO" id="GO:0005525">
    <property type="term" value="F:GTP binding"/>
    <property type="evidence" value="ECO:0007669"/>
    <property type="project" value="UniProtKB-KW"/>
</dbReference>
<dbReference type="OrthoDB" id="2067at2759"/>
<dbReference type="InterPro" id="IPR000795">
    <property type="entry name" value="T_Tr_GTP-bd_dom"/>
</dbReference>
<evidence type="ECO:0000256" key="9">
    <source>
        <dbReference type="ARBA" id="ARBA00022741"/>
    </source>
</evidence>
<dbReference type="EMBL" id="LHPG02000009">
    <property type="protein sequence ID" value="PRW56182.1"/>
    <property type="molecule type" value="Genomic_DNA"/>
</dbReference>
<keyword evidence="10" id="KW-0378">Hydrolase</keyword>
<dbReference type="InterPro" id="IPR027417">
    <property type="entry name" value="P-loop_NTPase"/>
</dbReference>
<dbReference type="Gene3D" id="3.40.50.300">
    <property type="entry name" value="P-loop containing nucleotide triphosphate hydrolases"/>
    <property type="match status" value="1"/>
</dbReference>
<dbReference type="PANTHER" id="PTHR43721:SF11">
    <property type="entry name" value="SELENOCYSTEINE-SPECIFIC ELONGATION FACTOR"/>
    <property type="match status" value="1"/>
</dbReference>
<dbReference type="InterPro" id="IPR009000">
    <property type="entry name" value="Transl_B-barrel_sf"/>
</dbReference>
<keyword evidence="9" id="KW-0547">Nucleotide-binding</keyword>
<dbReference type="FunFam" id="2.40.30.10:FF:000052">
    <property type="entry name" value="Selenocysteine-specific elongation factor EF-Sec"/>
    <property type="match status" value="1"/>
</dbReference>
<keyword evidence="7" id="KW-0963">Cytoplasm</keyword>
<keyword evidence="6" id="KW-0488">Methylation</keyword>
<dbReference type="Pfam" id="PF21131">
    <property type="entry name" value="eEFSec_4th"/>
    <property type="match status" value="1"/>
</dbReference>
<evidence type="ECO:0000256" key="17">
    <source>
        <dbReference type="ARBA" id="ARBA00082387"/>
    </source>
</evidence>
<evidence type="ECO:0000256" key="1">
    <source>
        <dbReference type="ARBA" id="ARBA00001936"/>
    </source>
</evidence>
<evidence type="ECO:0000256" key="16">
    <source>
        <dbReference type="ARBA" id="ARBA00076506"/>
    </source>
</evidence>
<dbReference type="GO" id="GO:0001514">
    <property type="term" value="P:selenocysteine incorporation"/>
    <property type="evidence" value="ECO:0007669"/>
    <property type="project" value="TreeGrafter"/>
</dbReference>
<name>A0A2P6TQ88_CHLSO</name>
<comment type="function">
    <text evidence="15">Translation factor required for the incorporation of the rare amino acid selenocysteine encoded by UGA codons. Replaces the eRF1-eRF3-GTP ternary complex for the insertion of selenocysteine directed by the UGA codon. Insertion of selenocysteine at UGA codons is mediated by SECISBP2 and EEFSEC: SECISBP2 (1) specifically binds the SECIS sequence once the 80S ribosome encounters an in-frame UGA codon and (2) contacts the RPS27A/eS31 of the 40S ribosome before ribosome stalling. (3) GTP-bound EEFSEC then delivers selenocysteinyl-tRNA(Sec) to the 80S ribosome and adopts a preaccommodated state conformation. (4) After GTP hydrolysis, EEFSEC dissociates from the assembly, selenocysteinyl-tRNA(Sec) accommodates, and peptide bond synthesis and selenoprotein elongation occur.</text>
</comment>
<reference evidence="20 21" key="1">
    <citation type="journal article" date="2018" name="Plant J.">
        <title>Genome sequences of Chlorella sorokiniana UTEX 1602 and Micractinium conductrix SAG 241.80: implications to maltose excretion by a green alga.</title>
        <authorList>
            <person name="Arriola M.B."/>
            <person name="Velmurugan N."/>
            <person name="Zhang Y."/>
            <person name="Plunkett M.H."/>
            <person name="Hondzo H."/>
            <person name="Barney B.M."/>
        </authorList>
    </citation>
    <scope>NUCLEOTIDE SEQUENCE [LARGE SCALE GENOMIC DNA]</scope>
    <source>
        <strain evidence="21">UTEX 1602</strain>
    </source>
</reference>
<evidence type="ECO:0000256" key="6">
    <source>
        <dbReference type="ARBA" id="ARBA00022481"/>
    </source>
</evidence>
<evidence type="ECO:0000256" key="2">
    <source>
        <dbReference type="ARBA" id="ARBA00001946"/>
    </source>
</evidence>
<dbReference type="PANTHER" id="PTHR43721">
    <property type="entry name" value="ELONGATION FACTOR TU-RELATED"/>
    <property type="match status" value="1"/>
</dbReference>
<evidence type="ECO:0000256" key="3">
    <source>
        <dbReference type="ARBA" id="ARBA00004123"/>
    </source>
</evidence>
<comment type="catalytic activity">
    <reaction evidence="14">
        <text>GTP + H2O = GDP + phosphate + H(+)</text>
        <dbReference type="Rhea" id="RHEA:19669"/>
        <dbReference type="ChEBI" id="CHEBI:15377"/>
        <dbReference type="ChEBI" id="CHEBI:15378"/>
        <dbReference type="ChEBI" id="CHEBI:37565"/>
        <dbReference type="ChEBI" id="CHEBI:43474"/>
        <dbReference type="ChEBI" id="CHEBI:58189"/>
    </reaction>
    <physiologicalReaction direction="left-to-right" evidence="14">
        <dbReference type="Rhea" id="RHEA:19670"/>
    </physiologicalReaction>
</comment>
<comment type="cofactor">
    <cofactor evidence="1">
        <name>Mn(2+)</name>
        <dbReference type="ChEBI" id="CHEBI:29035"/>
    </cofactor>
</comment>
<dbReference type="NCBIfam" id="TIGR00231">
    <property type="entry name" value="small_GTP"/>
    <property type="match status" value="1"/>
</dbReference>
<evidence type="ECO:0000256" key="11">
    <source>
        <dbReference type="ARBA" id="ARBA00022917"/>
    </source>
</evidence>
<evidence type="ECO:0000256" key="13">
    <source>
        <dbReference type="ARBA" id="ARBA00023242"/>
    </source>
</evidence>
<proteinExistence type="predicted"/>
<dbReference type="GO" id="GO:0005634">
    <property type="term" value="C:nucleus"/>
    <property type="evidence" value="ECO:0007669"/>
    <property type="project" value="UniProtKB-SubCell"/>
</dbReference>
<dbReference type="InterPro" id="IPR049394">
    <property type="entry name" value="eEFSec_C"/>
</dbReference>
<keyword evidence="12" id="KW-0342">GTP-binding</keyword>
<evidence type="ECO:0000313" key="20">
    <source>
        <dbReference type="EMBL" id="PRW56182.1"/>
    </source>
</evidence>
<evidence type="ECO:0000313" key="21">
    <source>
        <dbReference type="Proteomes" id="UP000239899"/>
    </source>
</evidence>
<organism evidence="20 21">
    <name type="scientific">Chlorella sorokiniana</name>
    <name type="common">Freshwater green alga</name>
    <dbReference type="NCBI Taxonomy" id="3076"/>
    <lineage>
        <taxon>Eukaryota</taxon>
        <taxon>Viridiplantae</taxon>
        <taxon>Chlorophyta</taxon>
        <taxon>core chlorophytes</taxon>
        <taxon>Trebouxiophyceae</taxon>
        <taxon>Chlorellales</taxon>
        <taxon>Chlorellaceae</taxon>
        <taxon>Chlorella clade</taxon>
        <taxon>Chlorella</taxon>
    </lineage>
</organism>
<dbReference type="FunFam" id="3.40.50.300:FF:000900">
    <property type="entry name" value="Eukaryotic elongation factor, selenocysteine-tRNA-specific"/>
    <property type="match status" value="1"/>
</dbReference>
<evidence type="ECO:0000256" key="14">
    <source>
        <dbReference type="ARBA" id="ARBA00049117"/>
    </source>
</evidence>
<evidence type="ECO:0000256" key="5">
    <source>
        <dbReference type="ARBA" id="ARBA00015953"/>
    </source>
</evidence>
<dbReference type="PROSITE" id="PS51722">
    <property type="entry name" value="G_TR_2"/>
    <property type="match status" value="1"/>
</dbReference>
<evidence type="ECO:0000256" key="12">
    <source>
        <dbReference type="ARBA" id="ARBA00023134"/>
    </source>
</evidence>
<feature type="compositionally biased region" description="Low complexity" evidence="18">
    <location>
        <begin position="230"/>
        <end position="248"/>
    </location>
</feature>
<evidence type="ECO:0000256" key="18">
    <source>
        <dbReference type="SAM" id="MobiDB-lite"/>
    </source>
</evidence>
<keyword evidence="21" id="KW-1185">Reference proteome</keyword>
<dbReference type="CDD" id="cd03696">
    <property type="entry name" value="SelB_II"/>
    <property type="match status" value="1"/>
</dbReference>
<evidence type="ECO:0000259" key="19">
    <source>
        <dbReference type="PROSITE" id="PS51722"/>
    </source>
</evidence>
<dbReference type="Gene3D" id="2.40.30.10">
    <property type="entry name" value="Translation factors"/>
    <property type="match status" value="1"/>
</dbReference>
<dbReference type="InterPro" id="IPR005225">
    <property type="entry name" value="Small_GTP-bd"/>
</dbReference>
<protein>
    <recommendedName>
        <fullName evidence="5">Selenocysteine-specific elongation factor</fullName>
    </recommendedName>
    <alternativeName>
        <fullName evidence="17">Elongation factor sec</fullName>
    </alternativeName>
    <alternativeName>
        <fullName evidence="16">Eukaryotic elongation factor, selenocysteine-tRNA-specific</fullName>
    </alternativeName>
</protein>
<dbReference type="CDD" id="cd04094">
    <property type="entry name" value="eSelB_III"/>
    <property type="match status" value="1"/>
</dbReference>